<evidence type="ECO:0000256" key="2">
    <source>
        <dbReference type="ARBA" id="ARBA00022679"/>
    </source>
</evidence>
<dbReference type="SUPFAM" id="SSF55831">
    <property type="entry name" value="Thymidylate synthase/dCMP hydroxymethylase"/>
    <property type="match status" value="1"/>
</dbReference>
<dbReference type="EMBL" id="LAZR01023946">
    <property type="protein sequence ID" value="KKL76780.1"/>
    <property type="molecule type" value="Genomic_DNA"/>
</dbReference>
<organism evidence="4">
    <name type="scientific">marine sediment metagenome</name>
    <dbReference type="NCBI Taxonomy" id="412755"/>
    <lineage>
        <taxon>unclassified sequences</taxon>
        <taxon>metagenomes</taxon>
        <taxon>ecological metagenomes</taxon>
    </lineage>
</organism>
<protein>
    <recommendedName>
        <fullName evidence="3">Thymidylate synthase/dCMP hydroxymethylase domain-containing protein</fullName>
    </recommendedName>
</protein>
<comment type="caution">
    <text evidence="4">The sequence shown here is derived from an EMBL/GenBank/DDBJ whole genome shotgun (WGS) entry which is preliminary data.</text>
</comment>
<dbReference type="PANTHER" id="PTHR11548">
    <property type="entry name" value="THYMIDYLATE SYNTHASE 1"/>
    <property type="match status" value="1"/>
</dbReference>
<sequence>AIQRLKEVPYTRRAQAVTWQVWNDMTIDDPTCLQRLWFRVADGKLHMNCHIRSNDAFKAAFMNMYAFTEIQRIAAEAIGVGLGEYMHISDSFHIYGSYFEDFEGFLKTVESRTPEERVYTTDFARDFFIEGCDALLGEDDMPADKKAIIEKRKAELQGRTCPVD</sequence>
<dbReference type="GO" id="GO:0004799">
    <property type="term" value="F:thymidylate synthase activity"/>
    <property type="evidence" value="ECO:0007669"/>
    <property type="project" value="TreeGrafter"/>
</dbReference>
<gene>
    <name evidence="4" type="ORF">LCGC14_2041490</name>
</gene>
<keyword evidence="1" id="KW-0489">Methyltransferase</keyword>
<dbReference type="GO" id="GO:0006231">
    <property type="term" value="P:dTMP biosynthetic process"/>
    <property type="evidence" value="ECO:0007669"/>
    <property type="project" value="TreeGrafter"/>
</dbReference>
<dbReference type="InterPro" id="IPR036926">
    <property type="entry name" value="Thymidate_synth/dCMP_Mease_sf"/>
</dbReference>
<feature type="domain" description="Thymidylate synthase/dCMP hydroxymethylase" evidence="3">
    <location>
        <begin position="2"/>
        <end position="115"/>
    </location>
</feature>
<dbReference type="InterPro" id="IPR045097">
    <property type="entry name" value="Thymidate_synth/dCMP_Mease"/>
</dbReference>
<keyword evidence="2" id="KW-0808">Transferase</keyword>
<feature type="non-terminal residue" evidence="4">
    <location>
        <position position="1"/>
    </location>
</feature>
<evidence type="ECO:0000259" key="3">
    <source>
        <dbReference type="Pfam" id="PF00303"/>
    </source>
</evidence>
<proteinExistence type="predicted"/>
<dbReference type="GO" id="GO:0032259">
    <property type="term" value="P:methylation"/>
    <property type="evidence" value="ECO:0007669"/>
    <property type="project" value="UniProtKB-KW"/>
</dbReference>
<dbReference type="Gene3D" id="3.30.572.10">
    <property type="entry name" value="Thymidylate synthase/dCMP hydroxymethylase domain"/>
    <property type="match status" value="1"/>
</dbReference>
<dbReference type="AlphaFoldDB" id="A0A0F9H5A0"/>
<reference evidence="4" key="1">
    <citation type="journal article" date="2015" name="Nature">
        <title>Complex archaea that bridge the gap between prokaryotes and eukaryotes.</title>
        <authorList>
            <person name="Spang A."/>
            <person name="Saw J.H."/>
            <person name="Jorgensen S.L."/>
            <person name="Zaremba-Niedzwiedzka K."/>
            <person name="Martijn J."/>
            <person name="Lind A.E."/>
            <person name="van Eijk R."/>
            <person name="Schleper C."/>
            <person name="Guy L."/>
            <person name="Ettema T.J."/>
        </authorList>
    </citation>
    <scope>NUCLEOTIDE SEQUENCE</scope>
</reference>
<dbReference type="GO" id="GO:0005829">
    <property type="term" value="C:cytosol"/>
    <property type="evidence" value="ECO:0007669"/>
    <property type="project" value="TreeGrafter"/>
</dbReference>
<dbReference type="Pfam" id="PF00303">
    <property type="entry name" value="Thymidylat_synt"/>
    <property type="match status" value="1"/>
</dbReference>
<dbReference type="InterPro" id="IPR023451">
    <property type="entry name" value="Thymidate_synth/dCMP_Mease_dom"/>
</dbReference>
<name>A0A0F9H5A0_9ZZZZ</name>
<evidence type="ECO:0000256" key="1">
    <source>
        <dbReference type="ARBA" id="ARBA00022603"/>
    </source>
</evidence>
<dbReference type="PANTHER" id="PTHR11548:SF1">
    <property type="entry name" value="THYMIDYLATE SYNTHASE 1"/>
    <property type="match status" value="1"/>
</dbReference>
<accession>A0A0F9H5A0</accession>
<evidence type="ECO:0000313" key="4">
    <source>
        <dbReference type="EMBL" id="KKL76780.1"/>
    </source>
</evidence>